<evidence type="ECO:0000256" key="3">
    <source>
        <dbReference type="ARBA" id="ARBA00022553"/>
    </source>
</evidence>
<dbReference type="InterPro" id="IPR003128">
    <property type="entry name" value="Villin_headpiece"/>
</dbReference>
<dbReference type="SMART" id="SM00153">
    <property type="entry name" value="VHP"/>
    <property type="match status" value="1"/>
</dbReference>
<dbReference type="InterPro" id="IPR051618">
    <property type="entry name" value="Actin-binding_LIM"/>
</dbReference>
<evidence type="ECO:0000313" key="12">
    <source>
        <dbReference type="EMBL" id="KAF8784827.1"/>
    </source>
</evidence>
<dbReference type="PROSITE" id="PS51089">
    <property type="entry name" value="HP"/>
    <property type="match status" value="1"/>
</dbReference>
<comment type="caution">
    <text evidence="12">The sequence shown here is derived from an EMBL/GenBank/DDBJ whole genome shotgun (WGS) entry which is preliminary data.</text>
</comment>
<dbReference type="Gene3D" id="1.10.950.10">
    <property type="entry name" value="Villin headpiece domain"/>
    <property type="match status" value="1"/>
</dbReference>
<dbReference type="SUPFAM" id="SSF47050">
    <property type="entry name" value="VHP, Villin headpiece domain"/>
    <property type="match status" value="1"/>
</dbReference>
<dbReference type="FunFam" id="2.10.110.10:FF:000055">
    <property type="entry name" value="Actin binding LIM protein 1"/>
    <property type="match status" value="1"/>
</dbReference>
<evidence type="ECO:0000259" key="11">
    <source>
        <dbReference type="PROSITE" id="PS51089"/>
    </source>
</evidence>
<dbReference type="GO" id="GO:0015629">
    <property type="term" value="C:actin cytoskeleton"/>
    <property type="evidence" value="ECO:0007669"/>
    <property type="project" value="TreeGrafter"/>
</dbReference>
<gene>
    <name evidence="12" type="ORF">HNY73_010447</name>
</gene>
<keyword evidence="13" id="KW-1185">Reference proteome</keyword>
<dbReference type="InterPro" id="IPR001781">
    <property type="entry name" value="Znf_LIM"/>
</dbReference>
<organism evidence="12 13">
    <name type="scientific">Argiope bruennichi</name>
    <name type="common">Wasp spider</name>
    <name type="synonym">Aranea bruennichi</name>
    <dbReference type="NCBI Taxonomy" id="94029"/>
    <lineage>
        <taxon>Eukaryota</taxon>
        <taxon>Metazoa</taxon>
        <taxon>Ecdysozoa</taxon>
        <taxon>Arthropoda</taxon>
        <taxon>Chelicerata</taxon>
        <taxon>Arachnida</taxon>
        <taxon>Araneae</taxon>
        <taxon>Araneomorphae</taxon>
        <taxon>Entelegynae</taxon>
        <taxon>Araneoidea</taxon>
        <taxon>Araneidae</taxon>
        <taxon>Argiope</taxon>
    </lineage>
</organism>
<feature type="region of interest" description="Disordered" evidence="9">
    <location>
        <begin position="338"/>
        <end position="453"/>
    </location>
</feature>
<dbReference type="AlphaFoldDB" id="A0A8T0F162"/>
<evidence type="ECO:0000256" key="1">
    <source>
        <dbReference type="ARBA" id="ARBA00004496"/>
    </source>
</evidence>
<dbReference type="GO" id="GO:0051015">
    <property type="term" value="F:actin filament binding"/>
    <property type="evidence" value="ECO:0007669"/>
    <property type="project" value="TreeGrafter"/>
</dbReference>
<evidence type="ECO:0000256" key="8">
    <source>
        <dbReference type="PROSITE-ProRule" id="PRU00125"/>
    </source>
</evidence>
<dbReference type="CDD" id="cd09330">
    <property type="entry name" value="LIM4_abLIM"/>
    <property type="match status" value="1"/>
</dbReference>
<feature type="domain" description="LIM zinc-binding" evidence="10">
    <location>
        <begin position="135"/>
        <end position="194"/>
    </location>
</feature>
<keyword evidence="7 8" id="KW-0440">LIM domain</keyword>
<dbReference type="FunFam" id="2.10.110.10:FF:000003">
    <property type="entry name" value="actin-binding LIM protein 1 isoform X1"/>
    <property type="match status" value="1"/>
</dbReference>
<keyword evidence="5" id="KW-0677">Repeat</keyword>
<dbReference type="InterPro" id="IPR032402">
    <property type="entry name" value="AbLIM_anchor"/>
</dbReference>
<accession>A0A8T0F162</accession>
<dbReference type="CDD" id="cd09329">
    <property type="entry name" value="LIM3_abLIM"/>
    <property type="match status" value="1"/>
</dbReference>
<dbReference type="PROSITE" id="PS00478">
    <property type="entry name" value="LIM_DOMAIN_1"/>
    <property type="match status" value="3"/>
</dbReference>
<reference evidence="12" key="1">
    <citation type="journal article" date="2020" name="bioRxiv">
        <title>Chromosome-level reference genome of the European wasp spider Argiope bruennichi: a resource for studies on range expansion and evolutionary adaptation.</title>
        <authorList>
            <person name="Sheffer M.M."/>
            <person name="Hoppe A."/>
            <person name="Krehenwinkel H."/>
            <person name="Uhl G."/>
            <person name="Kuss A.W."/>
            <person name="Jensen L."/>
            <person name="Jensen C."/>
            <person name="Gillespie R.G."/>
            <person name="Hoff K.J."/>
            <person name="Prost S."/>
        </authorList>
    </citation>
    <scope>NUCLEOTIDE SEQUENCE</scope>
</reference>
<evidence type="ECO:0000313" key="13">
    <source>
        <dbReference type="Proteomes" id="UP000807504"/>
    </source>
</evidence>
<dbReference type="Pfam" id="PF02209">
    <property type="entry name" value="VHP"/>
    <property type="match status" value="1"/>
</dbReference>
<dbReference type="GO" id="GO:0046872">
    <property type="term" value="F:metal ion binding"/>
    <property type="evidence" value="ECO:0007669"/>
    <property type="project" value="UniProtKB-KW"/>
</dbReference>
<keyword evidence="4 8" id="KW-0479">Metal-binding</keyword>
<evidence type="ECO:0000256" key="5">
    <source>
        <dbReference type="ARBA" id="ARBA00022737"/>
    </source>
</evidence>
<dbReference type="Gene3D" id="2.10.110.10">
    <property type="entry name" value="Cysteine Rich Protein"/>
    <property type="match status" value="4"/>
</dbReference>
<feature type="domain" description="LIM zinc-binding" evidence="10">
    <location>
        <begin position="64"/>
        <end position="123"/>
    </location>
</feature>
<keyword evidence="2" id="KW-0963">Cytoplasm</keyword>
<dbReference type="Pfam" id="PF00412">
    <property type="entry name" value="LIM"/>
    <property type="match status" value="4"/>
</dbReference>
<dbReference type="FunFam" id="2.10.110.10:FF:000075">
    <property type="entry name" value="Actin-binding lim protein 1"/>
    <property type="match status" value="1"/>
</dbReference>
<proteinExistence type="predicted"/>
<evidence type="ECO:0000256" key="9">
    <source>
        <dbReference type="SAM" id="MobiDB-lite"/>
    </source>
</evidence>
<dbReference type="GO" id="GO:0030032">
    <property type="term" value="P:lamellipodium assembly"/>
    <property type="evidence" value="ECO:0007669"/>
    <property type="project" value="TreeGrafter"/>
</dbReference>
<feature type="compositionally biased region" description="Basic and acidic residues" evidence="9">
    <location>
        <begin position="536"/>
        <end position="553"/>
    </location>
</feature>
<dbReference type="GO" id="GO:0007010">
    <property type="term" value="P:cytoskeleton organization"/>
    <property type="evidence" value="ECO:0007669"/>
    <property type="project" value="InterPro"/>
</dbReference>
<dbReference type="PANTHER" id="PTHR24213">
    <property type="entry name" value="ACTIN-BINDING LIM PROTEIN"/>
    <property type="match status" value="1"/>
</dbReference>
<dbReference type="EMBL" id="JABXBU010000030">
    <property type="protein sequence ID" value="KAF8784827.1"/>
    <property type="molecule type" value="Genomic_DNA"/>
</dbReference>
<evidence type="ECO:0000256" key="6">
    <source>
        <dbReference type="ARBA" id="ARBA00022833"/>
    </source>
</evidence>
<keyword evidence="3" id="KW-0597">Phosphoprotein</keyword>
<evidence type="ECO:0000256" key="2">
    <source>
        <dbReference type="ARBA" id="ARBA00022490"/>
    </source>
</evidence>
<name>A0A8T0F162_ARGBR</name>
<evidence type="ECO:0000256" key="4">
    <source>
        <dbReference type="ARBA" id="ARBA00022723"/>
    </source>
</evidence>
<comment type="subcellular location">
    <subcellularLocation>
        <location evidence="1">Cytoplasm</location>
    </subcellularLocation>
</comment>
<dbReference type="SMART" id="SM00132">
    <property type="entry name" value="LIM"/>
    <property type="match status" value="4"/>
</dbReference>
<dbReference type="PANTHER" id="PTHR24213:SF9">
    <property type="entry name" value="UNCOORDINATED 115A, ISOFORM B-RELATED"/>
    <property type="match status" value="1"/>
</dbReference>
<protein>
    <submittedName>
        <fullName evidence="12">Actin-binding LIM protein 1 like protein</fullName>
    </submittedName>
</protein>
<dbReference type="PROSITE" id="PS50023">
    <property type="entry name" value="LIM_DOMAIN_2"/>
    <property type="match status" value="3"/>
</dbReference>
<dbReference type="InterPro" id="IPR036886">
    <property type="entry name" value="Villin_headpiece_dom_sf"/>
</dbReference>
<dbReference type="Proteomes" id="UP000807504">
    <property type="component" value="Unassembled WGS sequence"/>
</dbReference>
<evidence type="ECO:0000259" key="10">
    <source>
        <dbReference type="PROSITE" id="PS50023"/>
    </source>
</evidence>
<dbReference type="SUPFAM" id="SSF57716">
    <property type="entry name" value="Glucocorticoid receptor-like (DNA-binding domain)"/>
    <property type="match status" value="5"/>
</dbReference>
<reference evidence="12" key="2">
    <citation type="submission" date="2020-06" db="EMBL/GenBank/DDBJ databases">
        <authorList>
            <person name="Sheffer M."/>
        </authorList>
    </citation>
    <scope>NUCLEOTIDE SEQUENCE</scope>
</reference>
<feature type="domain" description="LIM zinc-binding" evidence="10">
    <location>
        <begin position="4"/>
        <end position="63"/>
    </location>
</feature>
<dbReference type="Pfam" id="PF16182">
    <property type="entry name" value="AbLIM_anchor"/>
    <property type="match status" value="1"/>
</dbReference>
<sequence>MGKVLCESCKKKCVGSTLKVQSKHFHVNCFKCVVCSSSLAQGGFFFKEGKYYCTADYQRMFGTKCAACNKYVEGEVVTALGSTYHQRCFVCARCHQPFPPGEKVTFTGKECLCSKCIQIPVVNAAVPESPTNLSRRCGGCKEELQEGQALIALDKQWHIWCFKCVTCNTVLHGEYMGKDGNPYCEKDYQKLFGVKCVHCDRFIAGKVLQAGDNHHFHPTCARCSKCGDPFGDGEEMYLQGGAIWHPRCGPAHDGLVEDSDLDDSKKDLSIDGIQHSTPHADLIVLLHFTSLNIPDLHMYKRQYGRSSPGSYFERDPLLSDLSRVYTYSYLTAEPTQGYLKRPIEPKPPKSPQFHRPPDGSERRRTWCKSPSHKAGMQALVESIQSSTPRPRSPHMNNEEPIEYSHYPGGQPPPPNDVPRIERDDFPAPPFPFTDPERRRRWSGSSKGMEEEVDVDVEFKEPVPEIDPQLKREEEELSKIATGIGKVFLKTVKEREKIKAWKKANLDPRNASRTASASKEPFVRLRYDNPVNASPSRDSDHPRPWEEEDFDRKSSFRSSTGRLVGTMPNYNVVSSLRNVPKPGYGLASRSPGPMTGRDSGLGYVSDLTFGRLEKTQSSEFSSGKSDISTLSEQGERLCINHSGSGLFRGTPYSEGFRGFRYPTYSPHLRHSLPNVTLHLSTEPPKLYPYHLLMTTNYRLPPDVDRCHLERHLSNEEFQALFHLTRLQFYRLPEWKRNDLKKRARLF</sequence>
<feature type="domain" description="HP" evidence="11">
    <location>
        <begin position="680"/>
        <end position="745"/>
    </location>
</feature>
<evidence type="ECO:0000256" key="7">
    <source>
        <dbReference type="ARBA" id="ARBA00023038"/>
    </source>
</evidence>
<dbReference type="CDD" id="cd09328">
    <property type="entry name" value="LIM2_abLIM"/>
    <property type="match status" value="1"/>
</dbReference>
<keyword evidence="6 8" id="KW-0862">Zinc</keyword>
<feature type="compositionally biased region" description="Basic and acidic residues" evidence="9">
    <location>
        <begin position="355"/>
        <end position="364"/>
    </location>
</feature>
<dbReference type="CDD" id="cd09327">
    <property type="entry name" value="LIM1_abLIM"/>
    <property type="match status" value="1"/>
</dbReference>
<feature type="region of interest" description="Disordered" evidence="9">
    <location>
        <begin position="506"/>
        <end position="560"/>
    </location>
</feature>